<evidence type="ECO:0000259" key="1">
    <source>
        <dbReference type="Pfam" id="PF21880"/>
    </source>
</evidence>
<keyword evidence="3" id="KW-1185">Reference proteome</keyword>
<dbReference type="InterPro" id="IPR054209">
    <property type="entry name" value="DUF6916"/>
</dbReference>
<feature type="domain" description="DUF6916" evidence="1">
    <location>
        <begin position="4"/>
        <end position="92"/>
    </location>
</feature>
<dbReference type="EMBL" id="JAULRT010000060">
    <property type="protein sequence ID" value="MDO3383027.1"/>
    <property type="molecule type" value="Genomic_DNA"/>
</dbReference>
<comment type="caution">
    <text evidence="2">The sequence shown here is derived from an EMBL/GenBank/DDBJ whole genome shotgun (WGS) entry which is preliminary data.</text>
</comment>
<gene>
    <name evidence="2" type="ORF">QWI16_12680</name>
</gene>
<evidence type="ECO:0000313" key="3">
    <source>
        <dbReference type="Proteomes" id="UP001168380"/>
    </source>
</evidence>
<organism evidence="2 3">
    <name type="scientific">Gilvimarinus algae</name>
    <dbReference type="NCBI Taxonomy" id="3058037"/>
    <lineage>
        <taxon>Bacteria</taxon>
        <taxon>Pseudomonadati</taxon>
        <taxon>Pseudomonadota</taxon>
        <taxon>Gammaproteobacteria</taxon>
        <taxon>Cellvibrionales</taxon>
        <taxon>Cellvibrionaceae</taxon>
        <taxon>Gilvimarinus</taxon>
    </lineage>
</organism>
<proteinExistence type="predicted"/>
<protein>
    <recommendedName>
        <fullName evidence="1">DUF6916 domain-containing protein</fullName>
    </recommendedName>
</protein>
<dbReference type="RefSeq" id="WP_302713688.1">
    <property type="nucleotide sequence ID" value="NZ_JAULRT010000060.1"/>
</dbReference>
<accession>A0ABT8TG20</accession>
<dbReference type="Pfam" id="PF21880">
    <property type="entry name" value="DUF6916"/>
    <property type="match status" value="1"/>
</dbReference>
<evidence type="ECO:0000313" key="2">
    <source>
        <dbReference type="EMBL" id="MDO3383027.1"/>
    </source>
</evidence>
<dbReference type="Proteomes" id="UP001168380">
    <property type="component" value="Unassembled WGS sequence"/>
</dbReference>
<reference evidence="2" key="1">
    <citation type="submission" date="2023-07" db="EMBL/GenBank/DDBJ databases">
        <title>Gilvimarinus algae sp. nov., isolated from the surface of Kelp.</title>
        <authorList>
            <person name="Sun Y.Y."/>
            <person name="Gong Y."/>
            <person name="Du Z.J."/>
        </authorList>
    </citation>
    <scope>NUCLEOTIDE SEQUENCE</scope>
    <source>
        <strain evidence="2">SDUM040014</strain>
    </source>
</reference>
<sequence length="96" mass="10888">MSELTHSAFKQHEKTAFTLKGAPKSTELHLDEVAEAPHTPEGYESFSLVFACKDGFLEQATYTLEHPEMKEMDVFLVPISQDGDTVYYESVFNIQK</sequence>
<name>A0ABT8TG20_9GAMM</name>